<name>A0ABV6KME7_9BACI</name>
<evidence type="ECO:0000313" key="2">
    <source>
        <dbReference type="EMBL" id="MFC0474468.1"/>
    </source>
</evidence>
<keyword evidence="1" id="KW-0472">Membrane</keyword>
<dbReference type="InterPro" id="IPR053468">
    <property type="entry name" value="ComGE-like"/>
</dbReference>
<reference evidence="2 3" key="1">
    <citation type="submission" date="2024-09" db="EMBL/GenBank/DDBJ databases">
        <authorList>
            <person name="Sun Q."/>
            <person name="Mori K."/>
        </authorList>
    </citation>
    <scope>NUCLEOTIDE SEQUENCE [LARGE SCALE GENOMIC DNA]</scope>
    <source>
        <strain evidence="2 3">CGMCC 1.9126</strain>
    </source>
</reference>
<keyword evidence="1" id="KW-0812">Transmembrane</keyword>
<protein>
    <submittedName>
        <fullName evidence="2">Competence type IV pilus minor pilin ComGE</fullName>
    </submittedName>
</protein>
<dbReference type="Proteomes" id="UP001589738">
    <property type="component" value="Unassembled WGS sequence"/>
</dbReference>
<keyword evidence="1" id="KW-1133">Transmembrane helix</keyword>
<proteinExistence type="predicted"/>
<dbReference type="RefSeq" id="WP_160546581.1">
    <property type="nucleotide sequence ID" value="NZ_JBHLUU010000015.1"/>
</dbReference>
<evidence type="ECO:0000313" key="3">
    <source>
        <dbReference type="Proteomes" id="UP001589738"/>
    </source>
</evidence>
<accession>A0ABV6KME7</accession>
<feature type="transmembrane region" description="Helical" evidence="1">
    <location>
        <begin position="7"/>
        <end position="32"/>
    </location>
</feature>
<organism evidence="2 3">
    <name type="scientific">Robertmurraya beringensis</name>
    <dbReference type="NCBI Taxonomy" id="641660"/>
    <lineage>
        <taxon>Bacteria</taxon>
        <taxon>Bacillati</taxon>
        <taxon>Bacillota</taxon>
        <taxon>Bacilli</taxon>
        <taxon>Bacillales</taxon>
        <taxon>Bacillaceae</taxon>
        <taxon>Robertmurraya</taxon>
    </lineage>
</organism>
<keyword evidence="3" id="KW-1185">Reference proteome</keyword>
<evidence type="ECO:0000256" key="1">
    <source>
        <dbReference type="SAM" id="Phobius"/>
    </source>
</evidence>
<comment type="caution">
    <text evidence="2">The sequence shown here is derived from an EMBL/GenBank/DDBJ whole genome shotgun (WGS) entry which is preliminary data.</text>
</comment>
<gene>
    <name evidence="2" type="primary">comGE</name>
    <name evidence="2" type="ORF">ACFFHF_04040</name>
</gene>
<dbReference type="NCBIfam" id="NF041013">
    <property type="entry name" value="T4P_ComGE"/>
    <property type="match status" value="1"/>
</dbReference>
<sequence>MLYKTNGFFLVELLLSLSIWLVITLFLLPMFIQVSKQSLNTQYSREASKLLYDSLQEAMFTGLFIDQLTVERKGKSFTVTKEVSKNEVCVKYENAFKKEVLLCDSF</sequence>
<dbReference type="EMBL" id="JBHLUU010000015">
    <property type="protein sequence ID" value="MFC0474468.1"/>
    <property type="molecule type" value="Genomic_DNA"/>
</dbReference>